<dbReference type="Gene3D" id="1.20.1260.30">
    <property type="match status" value="1"/>
</dbReference>
<accession>A0A1V0SLK8</accession>
<protein>
    <recommendedName>
        <fullName evidence="2">site-specific DNA-methyltransferase (adenine-specific)</fullName>
        <ecNumber evidence="2">2.1.1.72</ecNumber>
    </recommendedName>
</protein>
<dbReference type="GO" id="GO:0008270">
    <property type="term" value="F:zinc ion binding"/>
    <property type="evidence" value="ECO:0007669"/>
    <property type="project" value="UniProtKB-KW"/>
</dbReference>
<keyword evidence="9" id="KW-0863">Zinc-finger</keyword>
<dbReference type="InterPro" id="IPR003356">
    <property type="entry name" value="DNA_methylase_A-5"/>
</dbReference>
<dbReference type="Gene3D" id="3.40.50.150">
    <property type="entry name" value="Vaccinia Virus protein VP39"/>
    <property type="match status" value="1"/>
</dbReference>
<dbReference type="SUPFAM" id="SSF116734">
    <property type="entry name" value="DNA methylase specificity domain"/>
    <property type="match status" value="2"/>
</dbReference>
<keyword evidence="4 12" id="KW-0808">Transferase</keyword>
<comment type="catalytic activity">
    <reaction evidence="8">
        <text>a 2'-deoxyadenosine in DNA + S-adenosyl-L-methionine = an N(6)-methyl-2'-deoxyadenosine in DNA + S-adenosyl-L-homocysteine + H(+)</text>
        <dbReference type="Rhea" id="RHEA:15197"/>
        <dbReference type="Rhea" id="RHEA-COMP:12418"/>
        <dbReference type="Rhea" id="RHEA-COMP:12419"/>
        <dbReference type="ChEBI" id="CHEBI:15378"/>
        <dbReference type="ChEBI" id="CHEBI:57856"/>
        <dbReference type="ChEBI" id="CHEBI:59789"/>
        <dbReference type="ChEBI" id="CHEBI:90615"/>
        <dbReference type="ChEBI" id="CHEBI:90616"/>
        <dbReference type="EC" id="2.1.1.72"/>
    </reaction>
</comment>
<evidence type="ECO:0000256" key="2">
    <source>
        <dbReference type="ARBA" id="ARBA00011900"/>
    </source>
</evidence>
<feature type="region of interest" description="Disordered" evidence="10">
    <location>
        <begin position="925"/>
        <end position="978"/>
    </location>
</feature>
<keyword evidence="5" id="KW-0949">S-adenosyl-L-methionine</keyword>
<evidence type="ECO:0000256" key="3">
    <source>
        <dbReference type="ARBA" id="ARBA00022603"/>
    </source>
</evidence>
<gene>
    <name evidence="12" type="ORF">Klosneuvirus_10_4</name>
</gene>
<evidence type="ECO:0000256" key="10">
    <source>
        <dbReference type="SAM" id="MobiDB-lite"/>
    </source>
</evidence>
<evidence type="ECO:0000313" key="12">
    <source>
        <dbReference type="EMBL" id="ARF12625.1"/>
    </source>
</evidence>
<keyword evidence="9" id="KW-0862">Zinc</keyword>
<dbReference type="Pfam" id="PF02384">
    <property type="entry name" value="N6_Mtase"/>
    <property type="match status" value="1"/>
</dbReference>
<feature type="compositionally biased region" description="Basic and acidic residues" evidence="10">
    <location>
        <begin position="968"/>
        <end position="978"/>
    </location>
</feature>
<dbReference type="PROSITE" id="PS50157">
    <property type="entry name" value="ZINC_FINGER_C2H2_2"/>
    <property type="match status" value="1"/>
</dbReference>
<dbReference type="PANTHER" id="PTHR42933">
    <property type="entry name" value="SLR6095 PROTEIN"/>
    <property type="match status" value="1"/>
</dbReference>
<evidence type="ECO:0000256" key="8">
    <source>
        <dbReference type="ARBA" id="ARBA00047942"/>
    </source>
</evidence>
<dbReference type="SUPFAM" id="SSF53335">
    <property type="entry name" value="S-adenosyl-L-methionine-dependent methyltransferases"/>
    <property type="match status" value="1"/>
</dbReference>
<dbReference type="GO" id="GO:0009007">
    <property type="term" value="F:site-specific DNA-methyltransferase (adenine-specific) activity"/>
    <property type="evidence" value="ECO:0007669"/>
    <property type="project" value="UniProtKB-EC"/>
</dbReference>
<dbReference type="GO" id="GO:0032259">
    <property type="term" value="P:methylation"/>
    <property type="evidence" value="ECO:0007669"/>
    <property type="project" value="UniProtKB-KW"/>
</dbReference>
<dbReference type="EMBL" id="KY684117">
    <property type="protein sequence ID" value="ARF12625.1"/>
    <property type="molecule type" value="Genomic_DNA"/>
</dbReference>
<organism evidence="12">
    <name type="scientific">Klosneuvirus KNV1</name>
    <dbReference type="NCBI Taxonomy" id="1977640"/>
    <lineage>
        <taxon>Viruses</taxon>
        <taxon>Varidnaviria</taxon>
        <taxon>Bamfordvirae</taxon>
        <taxon>Nucleocytoviricota</taxon>
        <taxon>Megaviricetes</taxon>
        <taxon>Imitervirales</taxon>
        <taxon>Mimiviridae</taxon>
        <taxon>Klosneuvirinae</taxon>
        <taxon>Klosneuvirus</taxon>
    </lineage>
</organism>
<evidence type="ECO:0000256" key="6">
    <source>
        <dbReference type="ARBA" id="ARBA00022747"/>
    </source>
</evidence>
<feature type="compositionally biased region" description="Acidic residues" evidence="10">
    <location>
        <begin position="935"/>
        <end position="955"/>
    </location>
</feature>
<proteinExistence type="inferred from homology"/>
<dbReference type="Pfam" id="PF01420">
    <property type="entry name" value="Methylase_S"/>
    <property type="match status" value="1"/>
</dbReference>
<dbReference type="PRINTS" id="PR00507">
    <property type="entry name" value="N12N6MTFRASE"/>
</dbReference>
<keyword evidence="6" id="KW-0680">Restriction system</keyword>
<evidence type="ECO:0000256" key="5">
    <source>
        <dbReference type="ARBA" id="ARBA00022691"/>
    </source>
</evidence>
<dbReference type="EC" id="2.1.1.72" evidence="2"/>
<reference evidence="12" key="1">
    <citation type="journal article" date="2017" name="Science">
        <title>Giant viruses with an expanded complement of translation system components.</title>
        <authorList>
            <person name="Schulz F."/>
            <person name="Yutin N."/>
            <person name="Ivanova N.N."/>
            <person name="Ortega D.R."/>
            <person name="Lee T.K."/>
            <person name="Vierheilig J."/>
            <person name="Daims H."/>
            <person name="Horn M."/>
            <person name="Wagner M."/>
            <person name="Jensen G.J."/>
            <person name="Kyrpides N.C."/>
            <person name="Koonin E.V."/>
            <person name="Woyke T."/>
        </authorList>
    </citation>
    <scope>NUCLEOTIDE SEQUENCE</scope>
    <source>
        <strain evidence="12">KNV1</strain>
    </source>
</reference>
<sequence length="978" mass="112594">MSFNCELCGKIFKLKTDLQRHKEKKSPCVSKEKIIETFKDEIVQKITNETKEILTTEKEKKEIETFFKKCHTLLRDKEGIVTMDALNNLSMLLFLRLVNNHVKDGTIDLLNIEEYRSIPEDKKSLIQYVLFDNIIENGIFKVEIGKIPSIITFIFKMIIQHHPKTKDIFHDRYPQIKNQSTYEAIFKMMSKINWDEMETDIKGIAYEHFLSSELTGGDLGQFFTKREVIDYIVNEINPQLNENFIDPAMGTGGFIIRMFNKVKHLYIDNNIPLNQEKISEIINGVEKNPSTAVLALNNCLVTTGQIPTNVINDDSIRNFYDNKKNVLIPNKYDIVVANPPFGIDGLDYNDFPSVYGDSDKDSEKKITKKDFLPIESNDAVCLFLQAIYCMLKDGGRAGIIIPDGKQMSNTKTNMFKEIRQFLVEKCNIYKIVKLPSGTFLPYAGVETMVLFFKKGQQTKKIDFYKMNSNYTTDEKTISVEYEKIKSNKYILSINHYVNTNDNILVSGITSYPLSHIFEEVKKTKPTNDNEEYYTCKVKLWYKGIEQCEKINFETAKSIFKIHENNIIFSKINAKKGSICIVSKNDTNNLISGDYYQYKIKDIINQKYLWYYIKLTNFHEVLLKYSGGAVGGKERLKSSFVDKIKIPVPPLTIQQKIIEELDAIYNTIEGLNESLDNMKQIKKTQFSNIVGNKKICKKKLEDITTINIGGTPSRKIPEYFEGTNKWVQISDMNTKYISDTKEKITDDGVNNSNVKLIKKGNILLSFKLSIGKIAFADDTMYCNEAIAFFEGNDEVLTKYLYTYFENTNITGGSSGCIGGGSLNKEKLNNLVISYPSLEDQEKIIKEMEELDVFEEQTKKLIKNLNKQAKETLERHLNSCKKQENPIKQYNEIMKQLGKPEIIDDDNTEELENKFASLEADFESLTGNNLSELLKESEDDSYQDEPNDNEPTSDNDEEYNKTITIKPKQKKAEEKDIFDE</sequence>
<keyword evidence="9" id="KW-0479">Metal-binding</keyword>
<evidence type="ECO:0000256" key="1">
    <source>
        <dbReference type="ARBA" id="ARBA00010923"/>
    </source>
</evidence>
<dbReference type="GO" id="GO:0009307">
    <property type="term" value="P:DNA restriction-modification system"/>
    <property type="evidence" value="ECO:0007669"/>
    <property type="project" value="UniProtKB-KW"/>
</dbReference>
<dbReference type="GO" id="GO:0008170">
    <property type="term" value="F:N-methyltransferase activity"/>
    <property type="evidence" value="ECO:0007669"/>
    <property type="project" value="InterPro"/>
</dbReference>
<comment type="similarity">
    <text evidence="1">Belongs to the type-I restriction system S methylase family.</text>
</comment>
<keyword evidence="7" id="KW-0238">DNA-binding</keyword>
<dbReference type="InterPro" id="IPR002052">
    <property type="entry name" value="DNA_methylase_N6_adenine_CS"/>
</dbReference>
<dbReference type="InterPro" id="IPR044946">
    <property type="entry name" value="Restrct_endonuc_typeI_TRD_sf"/>
</dbReference>
<feature type="domain" description="C2H2-type" evidence="11">
    <location>
        <begin position="3"/>
        <end position="34"/>
    </location>
</feature>
<name>A0A1V0SLK8_9VIRU</name>
<dbReference type="PROSITE" id="PS00092">
    <property type="entry name" value="N6_MTASE"/>
    <property type="match status" value="1"/>
</dbReference>
<dbReference type="InterPro" id="IPR038333">
    <property type="entry name" value="T1MK-like_N_sf"/>
</dbReference>
<dbReference type="InterPro" id="IPR013087">
    <property type="entry name" value="Znf_C2H2_type"/>
</dbReference>
<dbReference type="InterPro" id="IPR029063">
    <property type="entry name" value="SAM-dependent_MTases_sf"/>
</dbReference>
<evidence type="ECO:0000256" key="4">
    <source>
        <dbReference type="ARBA" id="ARBA00022679"/>
    </source>
</evidence>
<evidence type="ECO:0000259" key="11">
    <source>
        <dbReference type="PROSITE" id="PS50157"/>
    </source>
</evidence>
<dbReference type="PANTHER" id="PTHR42933:SF4">
    <property type="entry name" value="TYPE I RESTRICTION ENZYME ECOKI METHYLASE SUBUNIT"/>
    <property type="match status" value="1"/>
</dbReference>
<keyword evidence="3 12" id="KW-0489">Methyltransferase</keyword>
<dbReference type="Gene3D" id="3.90.220.20">
    <property type="entry name" value="DNA methylase specificity domains"/>
    <property type="match status" value="2"/>
</dbReference>
<evidence type="ECO:0000256" key="9">
    <source>
        <dbReference type="PROSITE-ProRule" id="PRU00042"/>
    </source>
</evidence>
<evidence type="ECO:0000256" key="7">
    <source>
        <dbReference type="ARBA" id="ARBA00023125"/>
    </source>
</evidence>
<dbReference type="GO" id="GO:0003677">
    <property type="term" value="F:DNA binding"/>
    <property type="evidence" value="ECO:0007669"/>
    <property type="project" value="UniProtKB-KW"/>
</dbReference>
<dbReference type="InterPro" id="IPR051537">
    <property type="entry name" value="DNA_Adenine_Mtase"/>
</dbReference>
<dbReference type="InterPro" id="IPR000055">
    <property type="entry name" value="Restrct_endonuc_typeI_TRD"/>
</dbReference>